<gene>
    <name evidence="1" type="ORF">E8A74_10425</name>
</gene>
<evidence type="ECO:0000313" key="1">
    <source>
        <dbReference type="EMBL" id="TKD10010.1"/>
    </source>
</evidence>
<proteinExistence type="predicted"/>
<organism evidence="1 2">
    <name type="scientific">Polyangium fumosum</name>
    <dbReference type="NCBI Taxonomy" id="889272"/>
    <lineage>
        <taxon>Bacteria</taxon>
        <taxon>Pseudomonadati</taxon>
        <taxon>Myxococcota</taxon>
        <taxon>Polyangia</taxon>
        <taxon>Polyangiales</taxon>
        <taxon>Polyangiaceae</taxon>
        <taxon>Polyangium</taxon>
    </lineage>
</organism>
<dbReference type="Proteomes" id="UP000309215">
    <property type="component" value="Unassembled WGS sequence"/>
</dbReference>
<accession>A0A4U1JH34</accession>
<dbReference type="OrthoDB" id="5492305at2"/>
<protein>
    <submittedName>
        <fullName evidence="1">Uncharacterized protein</fullName>
    </submittedName>
</protein>
<dbReference type="AlphaFoldDB" id="A0A4U1JH34"/>
<name>A0A4U1JH34_9BACT</name>
<dbReference type="RefSeq" id="WP_136928809.1">
    <property type="nucleotide sequence ID" value="NZ_SSMQ01000008.1"/>
</dbReference>
<comment type="caution">
    <text evidence="1">The sequence shown here is derived from an EMBL/GenBank/DDBJ whole genome shotgun (WGS) entry which is preliminary data.</text>
</comment>
<evidence type="ECO:0000313" key="2">
    <source>
        <dbReference type="Proteomes" id="UP000309215"/>
    </source>
</evidence>
<dbReference type="EMBL" id="SSMQ01000008">
    <property type="protein sequence ID" value="TKD10010.1"/>
    <property type="molecule type" value="Genomic_DNA"/>
</dbReference>
<keyword evidence="2" id="KW-1185">Reference proteome</keyword>
<sequence>MAPPSASHRVVCLGVPGVSQLGCEETNARDVFHLFTGALGPTGTVATCLVGEDATKKAVNSAFDAASRESTPFFVVYFSGRATDKGLHVADGWIGAEALARHFERVPAPSVLFVLDLVVGAVSDDDVVPKWVEAVAQARKGLRVAAARATRIGVGTEGEGRARFTGALLEALQTSDGDLEFQGAQYISDMRALDQSQAILQRRWHATHVPVRMGPFGDFPLARCQGAAGVGKGSILGVAAGTRLSATVRYSIEGRAHVPTTLHYALEDTSHEVLGEGDVVVIPDGDVHVGRQRIRLPSRVLAHHTVWGPTLDLGERVHVRWRVSMRDARGRTLDRKVFGHEYAALPKSSRRSRG</sequence>
<reference evidence="1 2" key="1">
    <citation type="submission" date="2019-04" db="EMBL/GenBank/DDBJ databases">
        <authorList>
            <person name="Li Y."/>
            <person name="Wang J."/>
        </authorList>
    </citation>
    <scope>NUCLEOTIDE SEQUENCE [LARGE SCALE GENOMIC DNA]</scope>
    <source>
        <strain evidence="1 2">DSM 14668</strain>
    </source>
</reference>